<name>A0ABU2L9D3_9ACTN</name>
<dbReference type="EMBL" id="JAVREN010000016">
    <property type="protein sequence ID" value="MDT0307942.1"/>
    <property type="molecule type" value="Genomic_DNA"/>
</dbReference>
<evidence type="ECO:0000313" key="4">
    <source>
        <dbReference type="EMBL" id="MDT0307942.1"/>
    </source>
</evidence>
<gene>
    <name evidence="4" type="ORF">RM780_13345</name>
</gene>
<feature type="signal peptide" evidence="3">
    <location>
        <begin position="1"/>
        <end position="31"/>
    </location>
</feature>
<dbReference type="Proteomes" id="UP001183388">
    <property type="component" value="Unassembled WGS sequence"/>
</dbReference>
<dbReference type="PANTHER" id="PTHR37042">
    <property type="entry name" value="OUTER MEMBRANE PROTEIN RV1973"/>
    <property type="match status" value="1"/>
</dbReference>
<evidence type="ECO:0000256" key="2">
    <source>
        <dbReference type="ARBA" id="ARBA00023136"/>
    </source>
</evidence>
<reference evidence="5" key="1">
    <citation type="submission" date="2023-07" db="EMBL/GenBank/DDBJ databases">
        <title>30 novel species of actinomycetes from the DSMZ collection.</title>
        <authorList>
            <person name="Nouioui I."/>
        </authorList>
    </citation>
    <scope>NUCLEOTIDE SEQUENCE [LARGE SCALE GENOMIC DNA]</scope>
    <source>
        <strain evidence="5">DSM 44917</strain>
    </source>
</reference>
<evidence type="ECO:0000256" key="1">
    <source>
        <dbReference type="ARBA" id="ARBA00004370"/>
    </source>
</evidence>
<sequence length="175" mass="18709">MLTTLRRNALLATALLLALAAVLAAAGASYAWYDAANEEDSSYAETRDEVLADAEQAVQNLNTLDYRDFDSGFDLWLQSSTGDLHEEFVNGRATLEEAVNEGQTVTTAEVLSSAVTELDERAGRAGVMVVIALTRDPADGDPVTSAQRIVAEMTRTEDGWKPNAAGQAIGNRTAE</sequence>
<protein>
    <recommendedName>
        <fullName evidence="6">SnoaL-like domain-containing protein</fullName>
    </recommendedName>
</protein>
<keyword evidence="5" id="KW-1185">Reference proteome</keyword>
<proteinExistence type="predicted"/>
<evidence type="ECO:0000256" key="3">
    <source>
        <dbReference type="SAM" id="SignalP"/>
    </source>
</evidence>
<organism evidence="4 5">
    <name type="scientific">Streptomyces boetiae</name>
    <dbReference type="NCBI Taxonomy" id="3075541"/>
    <lineage>
        <taxon>Bacteria</taxon>
        <taxon>Bacillati</taxon>
        <taxon>Actinomycetota</taxon>
        <taxon>Actinomycetes</taxon>
        <taxon>Kitasatosporales</taxon>
        <taxon>Streptomycetaceae</taxon>
        <taxon>Streptomyces</taxon>
    </lineage>
</organism>
<comment type="subcellular location">
    <subcellularLocation>
        <location evidence="1">Membrane</location>
    </subcellularLocation>
</comment>
<feature type="chain" id="PRO_5046550430" description="SnoaL-like domain-containing protein" evidence="3">
    <location>
        <begin position="32"/>
        <end position="175"/>
    </location>
</feature>
<dbReference type="PANTHER" id="PTHR37042:SF4">
    <property type="entry name" value="OUTER MEMBRANE PROTEIN RV1973"/>
    <property type="match status" value="1"/>
</dbReference>
<keyword evidence="2" id="KW-0472">Membrane</keyword>
<dbReference type="RefSeq" id="WP_311630894.1">
    <property type="nucleotide sequence ID" value="NZ_JAVREN010000016.1"/>
</dbReference>
<keyword evidence="3" id="KW-0732">Signal</keyword>
<evidence type="ECO:0000313" key="5">
    <source>
        <dbReference type="Proteomes" id="UP001183388"/>
    </source>
</evidence>
<comment type="caution">
    <text evidence="4">The sequence shown here is derived from an EMBL/GenBank/DDBJ whole genome shotgun (WGS) entry which is preliminary data.</text>
</comment>
<accession>A0ABU2L9D3</accession>
<evidence type="ECO:0008006" key="6">
    <source>
        <dbReference type="Google" id="ProtNLM"/>
    </source>
</evidence>